<dbReference type="Pfam" id="PF11968">
    <property type="entry name" value="Bmt2"/>
    <property type="match status" value="2"/>
</dbReference>
<accession>A0AAD3D5P2</accession>
<dbReference type="InterPro" id="IPR029063">
    <property type="entry name" value="SAM-dependent_MTases_sf"/>
</dbReference>
<evidence type="ECO:0000313" key="6">
    <source>
        <dbReference type="Proteomes" id="UP001054902"/>
    </source>
</evidence>
<protein>
    <recommendedName>
        <fullName evidence="7">25S rRNA adenine-N(1) methyltransferase</fullName>
    </recommendedName>
</protein>
<gene>
    <name evidence="5" type="ORF">CTEN210_14807</name>
</gene>
<proteinExistence type="predicted"/>
<dbReference type="GO" id="GO:0005730">
    <property type="term" value="C:nucleolus"/>
    <property type="evidence" value="ECO:0007669"/>
    <property type="project" value="TreeGrafter"/>
</dbReference>
<keyword evidence="6" id="KW-1185">Reference proteome</keyword>
<evidence type="ECO:0008006" key="7">
    <source>
        <dbReference type="Google" id="ProtNLM"/>
    </source>
</evidence>
<evidence type="ECO:0000256" key="1">
    <source>
        <dbReference type="ARBA" id="ARBA00022603"/>
    </source>
</evidence>
<dbReference type="Gene3D" id="3.40.50.150">
    <property type="entry name" value="Vaccinia Virus protein VP39"/>
    <property type="match status" value="1"/>
</dbReference>
<dbReference type="InterPro" id="IPR021867">
    <property type="entry name" value="Bmt2/SAMTOR"/>
</dbReference>
<dbReference type="GO" id="GO:0016433">
    <property type="term" value="F:rRNA (adenine) methyltransferase activity"/>
    <property type="evidence" value="ECO:0007669"/>
    <property type="project" value="TreeGrafter"/>
</dbReference>
<sequence>MAKKKKRPVPLVPPNHEMKSRKKARQVTSLFHKLTQQLDRAKSQNDEETIAKLEQQLDEMGGREEYQRASQLSTKFHSTSRWVLKVLAQKGMTHGIVNESSSKESLKNKQVKRPVDILEVGAINTELVEASRKTKRVLKKKDTSSESGESQQYHDIPVHHINVKAIDLRSSHPDIEEQDFLKLKVQNAKRGSFDVIVCSMVLNCVTTPEDRGTMLSLLYKQLRPGGYCFFTIPRLCLNQSKFMNRKLFHELLIDGIGFKIDSEKESPKVAFWVLQRPMDTDVDGTKMTPWNKKWETTPIINRAAKFRNMFSVSLKESEIYMRKR</sequence>
<evidence type="ECO:0000256" key="4">
    <source>
        <dbReference type="SAM" id="MobiDB-lite"/>
    </source>
</evidence>
<dbReference type="EMBL" id="BLLK01000062">
    <property type="protein sequence ID" value="GFH58331.1"/>
    <property type="molecule type" value="Genomic_DNA"/>
</dbReference>
<name>A0AAD3D5P2_9STRA</name>
<feature type="region of interest" description="Disordered" evidence="4">
    <location>
        <begin position="1"/>
        <end position="24"/>
    </location>
</feature>
<evidence type="ECO:0000313" key="5">
    <source>
        <dbReference type="EMBL" id="GFH58331.1"/>
    </source>
</evidence>
<dbReference type="PANTHER" id="PTHR21008">
    <property type="entry name" value="S-ADENOSYLMETHIONINE SENSOR UPSTREAM OF MTORC1-RELATED"/>
    <property type="match status" value="1"/>
</dbReference>
<dbReference type="SUPFAM" id="SSF53335">
    <property type="entry name" value="S-adenosyl-L-methionine-dependent methyltransferases"/>
    <property type="match status" value="1"/>
</dbReference>
<evidence type="ECO:0000256" key="3">
    <source>
        <dbReference type="ARBA" id="ARBA00022691"/>
    </source>
</evidence>
<organism evidence="5 6">
    <name type="scientific">Chaetoceros tenuissimus</name>
    <dbReference type="NCBI Taxonomy" id="426638"/>
    <lineage>
        <taxon>Eukaryota</taxon>
        <taxon>Sar</taxon>
        <taxon>Stramenopiles</taxon>
        <taxon>Ochrophyta</taxon>
        <taxon>Bacillariophyta</taxon>
        <taxon>Coscinodiscophyceae</taxon>
        <taxon>Chaetocerotophycidae</taxon>
        <taxon>Chaetocerotales</taxon>
        <taxon>Chaetocerotaceae</taxon>
        <taxon>Chaetoceros</taxon>
    </lineage>
</organism>
<comment type="caution">
    <text evidence="5">The sequence shown here is derived from an EMBL/GenBank/DDBJ whole genome shotgun (WGS) entry which is preliminary data.</text>
</comment>
<keyword evidence="1" id="KW-0489">Methyltransferase</keyword>
<evidence type="ECO:0000256" key="2">
    <source>
        <dbReference type="ARBA" id="ARBA00022679"/>
    </source>
</evidence>
<dbReference type="Proteomes" id="UP001054902">
    <property type="component" value="Unassembled WGS sequence"/>
</dbReference>
<keyword evidence="2" id="KW-0808">Transferase</keyword>
<dbReference type="PANTHER" id="PTHR21008:SF1">
    <property type="entry name" value="25S RRNA (ADENINE(2142)-N(1))-METHYLTRANSFERASE"/>
    <property type="match status" value="1"/>
</dbReference>
<dbReference type="AlphaFoldDB" id="A0AAD3D5P2"/>
<reference evidence="5 6" key="1">
    <citation type="journal article" date="2021" name="Sci. Rep.">
        <title>The genome of the diatom Chaetoceros tenuissimus carries an ancient integrated fragment of an extant virus.</title>
        <authorList>
            <person name="Hongo Y."/>
            <person name="Kimura K."/>
            <person name="Takaki Y."/>
            <person name="Yoshida Y."/>
            <person name="Baba S."/>
            <person name="Kobayashi G."/>
            <person name="Nagasaki K."/>
            <person name="Hano T."/>
            <person name="Tomaru Y."/>
        </authorList>
    </citation>
    <scope>NUCLEOTIDE SEQUENCE [LARGE SCALE GENOMIC DNA]</scope>
    <source>
        <strain evidence="5 6">NIES-3715</strain>
    </source>
</reference>
<keyword evidence="3" id="KW-0949">S-adenosyl-L-methionine</keyword>